<dbReference type="PRINTS" id="PR00111">
    <property type="entry name" value="ABHYDROLASE"/>
</dbReference>
<accession>A0A7H0HWG0</accession>
<dbReference type="PANTHER" id="PTHR43194:SF5">
    <property type="entry name" value="PIMELOYL-[ACYL-CARRIER PROTEIN] METHYL ESTER ESTERASE"/>
    <property type="match status" value="1"/>
</dbReference>
<name>A0A7H0HWG0_9ACTN</name>
<dbReference type="AlphaFoldDB" id="A0A7H0HWG0"/>
<reference evidence="3 4" key="1">
    <citation type="submission" date="2020-08" db="EMBL/GenBank/DDBJ databases">
        <title>A novel species.</title>
        <authorList>
            <person name="Gao J."/>
        </authorList>
    </citation>
    <scope>NUCLEOTIDE SEQUENCE [LARGE SCALE GENOMIC DNA]</scope>
    <source>
        <strain evidence="3 4">CRPJ-33</strain>
    </source>
</reference>
<dbReference type="KEGG" id="sgj:IAG43_19460"/>
<dbReference type="InterPro" id="IPR050228">
    <property type="entry name" value="Carboxylesterase_BioH"/>
</dbReference>
<evidence type="ECO:0000256" key="1">
    <source>
        <dbReference type="SAM" id="MobiDB-lite"/>
    </source>
</evidence>
<dbReference type="PANTHER" id="PTHR43194">
    <property type="entry name" value="HYDROLASE ALPHA/BETA FOLD FAMILY"/>
    <property type="match status" value="1"/>
</dbReference>
<dbReference type="InterPro" id="IPR000639">
    <property type="entry name" value="Epox_hydrolase-like"/>
</dbReference>
<dbReference type="GO" id="GO:0016787">
    <property type="term" value="F:hydrolase activity"/>
    <property type="evidence" value="ECO:0007669"/>
    <property type="project" value="UniProtKB-KW"/>
</dbReference>
<dbReference type="SUPFAM" id="SSF53474">
    <property type="entry name" value="alpha/beta-Hydrolases"/>
    <property type="match status" value="1"/>
</dbReference>
<organism evidence="3 4">
    <name type="scientific">Streptomyces genisteinicus</name>
    <dbReference type="NCBI Taxonomy" id="2768068"/>
    <lineage>
        <taxon>Bacteria</taxon>
        <taxon>Bacillati</taxon>
        <taxon>Actinomycetota</taxon>
        <taxon>Actinomycetes</taxon>
        <taxon>Kitasatosporales</taxon>
        <taxon>Streptomycetaceae</taxon>
        <taxon>Streptomyces</taxon>
    </lineage>
</organism>
<proteinExistence type="predicted"/>
<feature type="domain" description="AB hydrolase-1" evidence="2">
    <location>
        <begin position="12"/>
        <end position="249"/>
    </location>
</feature>
<dbReference type="Gene3D" id="3.40.50.1820">
    <property type="entry name" value="alpha/beta hydrolase"/>
    <property type="match status" value="1"/>
</dbReference>
<keyword evidence="4" id="KW-1185">Reference proteome</keyword>
<dbReference type="InterPro" id="IPR000073">
    <property type="entry name" value="AB_hydrolase_1"/>
</dbReference>
<evidence type="ECO:0000313" key="3">
    <source>
        <dbReference type="EMBL" id="QNP64876.1"/>
    </source>
</evidence>
<dbReference type="EMBL" id="CP060825">
    <property type="protein sequence ID" value="QNP64876.1"/>
    <property type="molecule type" value="Genomic_DNA"/>
</dbReference>
<dbReference type="PRINTS" id="PR00412">
    <property type="entry name" value="EPOXHYDRLASE"/>
</dbReference>
<keyword evidence="3" id="KW-0378">Hydrolase</keyword>
<sequence length="292" mass="29960">MTLSYDEAGDGPAVLLLHAGVCDRRMWDVPFASLAAAGHRVVRADLRGFGGTPVAEEPYSNSGDVLALMDRLGIERAALVGASFGGRVALFAALRAPQRVSALALLNAAPLPDTDDESPELAAFDRRETAFFEAGDLRGATALNVETWLGPEAGDEARDAVHAMQLHAFEVQSAAERAVETKGAPYVLSADEPEGPYDLAGIGCPLLAVSGAHDLSDFGAAAARLAAAVPGARRLELPWAGHLPSLERPEETTALLAGFLDGALHGASAPDGALSGTAPDGALRGAAAPEGV</sequence>
<dbReference type="RefSeq" id="WP_187741976.1">
    <property type="nucleotide sequence ID" value="NZ_CP060825.1"/>
</dbReference>
<dbReference type="Pfam" id="PF00561">
    <property type="entry name" value="Abhydrolase_1"/>
    <property type="match status" value="1"/>
</dbReference>
<evidence type="ECO:0000259" key="2">
    <source>
        <dbReference type="Pfam" id="PF00561"/>
    </source>
</evidence>
<dbReference type="InterPro" id="IPR029058">
    <property type="entry name" value="AB_hydrolase_fold"/>
</dbReference>
<gene>
    <name evidence="3" type="ORF">IAG43_19460</name>
</gene>
<evidence type="ECO:0000313" key="4">
    <source>
        <dbReference type="Proteomes" id="UP000516230"/>
    </source>
</evidence>
<protein>
    <submittedName>
        <fullName evidence="3">Alpha/beta fold hydrolase</fullName>
    </submittedName>
</protein>
<dbReference type="Proteomes" id="UP000516230">
    <property type="component" value="Chromosome"/>
</dbReference>
<feature type="region of interest" description="Disordered" evidence="1">
    <location>
        <begin position="271"/>
        <end position="292"/>
    </location>
</feature>